<dbReference type="GO" id="GO:0003714">
    <property type="term" value="F:transcription corepressor activity"/>
    <property type="evidence" value="ECO:0007669"/>
    <property type="project" value="InterPro"/>
</dbReference>
<feature type="repeat" description="WD" evidence="1">
    <location>
        <begin position="341"/>
        <end position="373"/>
    </location>
</feature>
<dbReference type="SUPFAM" id="SSF50978">
    <property type="entry name" value="WD40 repeat-like"/>
    <property type="match status" value="1"/>
</dbReference>
<dbReference type="EMBL" id="PITI01000027">
    <property type="protein sequence ID" value="TBU09462.1"/>
    <property type="molecule type" value="Genomic_DNA"/>
</dbReference>
<dbReference type="InterPro" id="IPR036322">
    <property type="entry name" value="WD40_repeat_dom_sf"/>
</dbReference>
<evidence type="ECO:0000313" key="3">
    <source>
        <dbReference type="EMBL" id="TBU07382.1"/>
    </source>
</evidence>
<comment type="caution">
    <text evidence="2">The sequence shown here is derived from an EMBL/GenBank/DDBJ whole genome shotgun (WGS) entry which is preliminary data.</text>
</comment>
<dbReference type="Proteomes" id="UP000291404">
    <property type="component" value="Unassembled WGS sequence"/>
</dbReference>
<proteinExistence type="predicted"/>
<dbReference type="InterPro" id="IPR006594">
    <property type="entry name" value="LisH"/>
</dbReference>
<dbReference type="Gene3D" id="2.130.10.10">
    <property type="entry name" value="YVTN repeat-like/Quinoprotein amine dehydrogenase"/>
    <property type="match status" value="1"/>
</dbReference>
<dbReference type="SMART" id="SM00667">
    <property type="entry name" value="LisH"/>
    <property type="match status" value="1"/>
</dbReference>
<dbReference type="EMBL" id="PIXR01001760">
    <property type="protein sequence ID" value="TBU00196.1"/>
    <property type="molecule type" value="Genomic_DNA"/>
</dbReference>
<keyword evidence="5" id="KW-1185">Reference proteome</keyword>
<evidence type="ECO:0000313" key="6">
    <source>
        <dbReference type="Proteomes" id="UP000293045"/>
    </source>
</evidence>
<dbReference type="InterPro" id="IPR044716">
    <property type="entry name" value="LEUNIG-like"/>
</dbReference>
<dbReference type="VEuPathDB" id="MicrosporidiaDB:CWI39_1760p0010"/>
<evidence type="ECO:0000313" key="2">
    <source>
        <dbReference type="EMBL" id="TBU00196.1"/>
    </source>
</evidence>
<keyword evidence="1" id="KW-0853">WD repeat</keyword>
<dbReference type="InterPro" id="IPR001680">
    <property type="entry name" value="WD40_rpt"/>
</dbReference>
<evidence type="ECO:0000313" key="4">
    <source>
        <dbReference type="EMBL" id="TBU09462.1"/>
    </source>
</evidence>
<dbReference type="PROSITE" id="PS50082">
    <property type="entry name" value="WD_REPEATS_2"/>
    <property type="match status" value="1"/>
</dbReference>
<protein>
    <recommendedName>
        <fullName evidence="7">LisH domain-containing protein</fullName>
    </recommendedName>
</protein>
<dbReference type="EMBL" id="PITI01000283">
    <property type="protein sequence ID" value="TBU07382.1"/>
    <property type="molecule type" value="Genomic_DNA"/>
</dbReference>
<evidence type="ECO:0008006" key="7">
    <source>
        <dbReference type="Google" id="ProtNLM"/>
    </source>
</evidence>
<dbReference type="Pfam" id="PF00400">
    <property type="entry name" value="WD40"/>
    <property type="match status" value="3"/>
</dbReference>
<dbReference type="PROSITE" id="PS50896">
    <property type="entry name" value="LISH"/>
    <property type="match status" value="1"/>
</dbReference>
<accession>A0A4Q9KZM4</accession>
<dbReference type="VEuPathDB" id="MicrosporidiaDB:CWI36_0027p0070"/>
<dbReference type="VEuPathDB" id="MicrosporidiaDB:CWI36_0283p0020"/>
<name>A0A4Q9KZM4_9MICR</name>
<evidence type="ECO:0000256" key="1">
    <source>
        <dbReference type="PROSITE-ProRule" id="PRU00221"/>
    </source>
</evidence>
<reference evidence="5 6" key="1">
    <citation type="submission" date="2017-12" db="EMBL/GenBank/DDBJ databases">
        <authorList>
            <person name="Pombert J.-F."/>
            <person name="Haag K.L."/>
            <person name="Ebert D."/>
        </authorList>
    </citation>
    <scope>NUCLEOTIDE SEQUENCE [LARGE SCALE GENOMIC DNA]</scope>
    <source>
        <strain evidence="3">BE-OM-2</strain>
        <strain evidence="2">IL-BN-2</strain>
    </source>
</reference>
<dbReference type="SMART" id="SM00320">
    <property type="entry name" value="WD40"/>
    <property type="match status" value="4"/>
</dbReference>
<gene>
    <name evidence="4" type="ORF">CWI36_0027p0070</name>
    <name evidence="3" type="ORF">CWI36_0283p0020</name>
    <name evidence="2" type="ORF">CWI39_1760p0010</name>
</gene>
<dbReference type="InterPro" id="IPR015943">
    <property type="entry name" value="WD40/YVTN_repeat-like_dom_sf"/>
</dbReference>
<dbReference type="PANTHER" id="PTHR44376">
    <property type="entry name" value="TRANSCRIPTIONAL REGULATOR OF FILAMENTOUS GROWTH FLO8"/>
    <property type="match status" value="1"/>
</dbReference>
<organism evidence="2 6">
    <name type="scientific">Hamiltosporidium magnivora</name>
    <dbReference type="NCBI Taxonomy" id="148818"/>
    <lineage>
        <taxon>Eukaryota</taxon>
        <taxon>Fungi</taxon>
        <taxon>Fungi incertae sedis</taxon>
        <taxon>Microsporidia</taxon>
        <taxon>Dubosqiidae</taxon>
        <taxon>Hamiltosporidium</taxon>
    </lineage>
</organism>
<dbReference type="PANTHER" id="PTHR44376:SF5">
    <property type="entry name" value="TRANSCRIPTIONAL COREPRESSOR LEUNIG ISOFORM X1"/>
    <property type="match status" value="1"/>
</dbReference>
<dbReference type="AlphaFoldDB" id="A0A4Q9KZM4"/>
<dbReference type="Proteomes" id="UP000293045">
    <property type="component" value="Unassembled WGS sequence"/>
</dbReference>
<sequence length="534" mass="61737">MNESDTNFTNYKDINCNSESTLNILIHEYLVKKEFSGAAKIFKLEANVSDYVESTNSPVLLEWYSVFNEICMVRSGVCTDQDQLSRIEGIMMKLENEKRRHANIIKTDHPVPYPYRFEEDMNIYNRKYAVNDPYAYMPPPQFHPMYGPDRRNIPPEEYHRQYYNNRTPGPEYYDHMKGHMQFRGPREMSPYADQYMNKRSPKPPMNYKQQSPKLKPKIVEIPEKTEQIPKEVNLESNRKTLSLINTFKLHTQKITCMAISLESKYLFTGGSDKFLNIINLRDMKRELNFEPFNKQITDIKVKETRTEIYICVSSLEKELKLFKYKISESAEENRLECISLLNGHKGGILSIDFAEDGVFSVDIDGEIRKWNMKGEILKTVPTGDGVKSICYFGKNSLIVSDRNKVYLMDFYKNEIIRELVKESATTIKRCPGGYLMCLRNQVAVFDENLNRINTLPSAGDKPQSACLLMDNSVLVGCYQNIFQHGIGSVISIKAHDNMVTCLDSIVIFNKCYVVSCSQSGECKIWGYGMRETSK</sequence>
<evidence type="ECO:0000313" key="5">
    <source>
        <dbReference type="Proteomes" id="UP000291404"/>
    </source>
</evidence>
<dbReference type="Pfam" id="PF08513">
    <property type="entry name" value="LisH"/>
    <property type="match status" value="1"/>
</dbReference>
<dbReference type="STRING" id="148818.A0A4Q9KZM4"/>